<dbReference type="AlphaFoldDB" id="A0A9P8KB22"/>
<proteinExistence type="predicted"/>
<reference evidence="1" key="2">
    <citation type="submission" date="2021-08" db="EMBL/GenBank/DDBJ databases">
        <authorList>
            <person name="Gostincar C."/>
            <person name="Sun X."/>
            <person name="Song Z."/>
            <person name="Gunde-Cimerman N."/>
        </authorList>
    </citation>
    <scope>NUCLEOTIDE SEQUENCE</scope>
    <source>
        <strain evidence="1">EXF-8016</strain>
    </source>
</reference>
<dbReference type="PANTHER" id="PTHR47843:SF2">
    <property type="entry name" value="BTB DOMAIN-CONTAINING PROTEIN"/>
    <property type="match status" value="1"/>
</dbReference>
<dbReference type="Gene3D" id="3.30.710.10">
    <property type="entry name" value="Potassium Channel Kv1.1, Chain A"/>
    <property type="match status" value="1"/>
</dbReference>
<sequence>MATVPSTADAAASVPAIVTVTEGGSPVKQNKTRTKQGRMGYMAKRTNKQCCFNEPGGPWPHNVMLQAATCADMKERMMTLIVGSEEVHFTWFHEVLSFHSSFFSGAIKYSWSTEAQNKIVRMPQDSPDVVREFIRWITDHKVGGYGVGSNNPSLTPWDYWDLMVELYIFGNKYNIPRLQNVAINEIITLFQEQFAFPRASTIYKIYERTPFGVSLRELVTDIVVLSHENVEALIDGQSRFGEGLHVELIHDLIKRLYRAARHDEGFESQRRSRKAWGTVSRCRYHVSEVIARLGGKEVGVHSSSPDSSSIR</sequence>
<dbReference type="Proteomes" id="UP000767238">
    <property type="component" value="Unassembled WGS sequence"/>
</dbReference>
<dbReference type="PANTHER" id="PTHR47843">
    <property type="entry name" value="BTB DOMAIN-CONTAINING PROTEIN-RELATED"/>
    <property type="match status" value="1"/>
</dbReference>
<name>A0A9P8KB22_AURME</name>
<accession>A0A9P8KB22</accession>
<organism evidence="1 2">
    <name type="scientific">Aureobasidium melanogenum</name>
    <name type="common">Aureobasidium pullulans var. melanogenum</name>
    <dbReference type="NCBI Taxonomy" id="46634"/>
    <lineage>
        <taxon>Eukaryota</taxon>
        <taxon>Fungi</taxon>
        <taxon>Dikarya</taxon>
        <taxon>Ascomycota</taxon>
        <taxon>Pezizomycotina</taxon>
        <taxon>Dothideomycetes</taxon>
        <taxon>Dothideomycetidae</taxon>
        <taxon>Dothideales</taxon>
        <taxon>Saccotheciaceae</taxon>
        <taxon>Aureobasidium</taxon>
    </lineage>
</organism>
<dbReference type="OrthoDB" id="1022638at2759"/>
<dbReference type="InterPro" id="IPR011333">
    <property type="entry name" value="SKP1/BTB/POZ_sf"/>
</dbReference>
<evidence type="ECO:0000313" key="1">
    <source>
        <dbReference type="EMBL" id="KAH0229695.1"/>
    </source>
</evidence>
<evidence type="ECO:0008006" key="3">
    <source>
        <dbReference type="Google" id="ProtNLM"/>
    </source>
</evidence>
<evidence type="ECO:0000313" key="2">
    <source>
        <dbReference type="Proteomes" id="UP000767238"/>
    </source>
</evidence>
<comment type="caution">
    <text evidence="1">The sequence shown here is derived from an EMBL/GenBank/DDBJ whole genome shotgun (WGS) entry which is preliminary data.</text>
</comment>
<reference evidence="1" key="1">
    <citation type="journal article" date="2021" name="J Fungi (Basel)">
        <title>Virulence traits and population genomics of the black yeast Aureobasidium melanogenum.</title>
        <authorList>
            <person name="Cernosa A."/>
            <person name="Sun X."/>
            <person name="Gostincar C."/>
            <person name="Fang C."/>
            <person name="Gunde-Cimerman N."/>
            <person name="Song Z."/>
        </authorList>
    </citation>
    <scope>NUCLEOTIDE SEQUENCE</scope>
    <source>
        <strain evidence="1">EXF-8016</strain>
    </source>
</reference>
<feature type="non-terminal residue" evidence="1">
    <location>
        <position position="1"/>
    </location>
</feature>
<dbReference type="EMBL" id="JAHFYH010000007">
    <property type="protein sequence ID" value="KAH0229695.1"/>
    <property type="molecule type" value="Genomic_DNA"/>
</dbReference>
<gene>
    <name evidence="1" type="ORF">KCV03_g1759</name>
</gene>
<protein>
    <recommendedName>
        <fullName evidence="3">BTB domain-containing protein</fullName>
    </recommendedName>
</protein>